<evidence type="ECO:0000313" key="1">
    <source>
        <dbReference type="EMBL" id="OKB67778.1"/>
    </source>
</evidence>
<dbReference type="Proteomes" id="UP000185770">
    <property type="component" value="Unassembled WGS sequence"/>
</dbReference>
<name>A0A1Q4P3Q0_SERMA</name>
<proteinExistence type="predicted"/>
<dbReference type="EMBL" id="MJAO01000004">
    <property type="protein sequence ID" value="OKB67778.1"/>
    <property type="molecule type" value="Genomic_DNA"/>
</dbReference>
<dbReference type="RefSeq" id="WP_073529483.1">
    <property type="nucleotide sequence ID" value="NZ_MJAO01000004.1"/>
</dbReference>
<sequence length="173" mass="19268">MTDCLAFYGKFLGRPFPYGVSRANAMVLPMEQAEDYESLSRMPKPMRQSPVLCSFSEKYLLLEQIVIAAFAHLHSLDRCVMTAMMPGGVRLPARLLMEDVFLVHHVDDEAERLRQGGCSVLVIEESIIRHPLEAGDNTLHLRWLGAEQATARQDWSGFLRVLSGLNIVPAGGA</sequence>
<protein>
    <submittedName>
        <fullName evidence="1">Uncharacterized protein</fullName>
    </submittedName>
</protein>
<gene>
    <name evidence="1" type="ORF">BHU62_04875</name>
</gene>
<organism evidence="1 2">
    <name type="scientific">Serratia marcescens</name>
    <dbReference type="NCBI Taxonomy" id="615"/>
    <lineage>
        <taxon>Bacteria</taxon>
        <taxon>Pseudomonadati</taxon>
        <taxon>Pseudomonadota</taxon>
        <taxon>Gammaproteobacteria</taxon>
        <taxon>Enterobacterales</taxon>
        <taxon>Yersiniaceae</taxon>
        <taxon>Serratia</taxon>
    </lineage>
</organism>
<reference evidence="1 2" key="1">
    <citation type="submission" date="2016-09" db="EMBL/GenBank/DDBJ databases">
        <title>Serratia marcescens MSU-97 and epiphytic antimycotic-producing bacteria.</title>
        <authorList>
            <person name="Matilla M.A."/>
        </authorList>
    </citation>
    <scope>NUCLEOTIDE SEQUENCE [LARGE SCALE GENOMIC DNA]</scope>
    <source>
        <strain evidence="1 2">MSU-97</strain>
    </source>
</reference>
<dbReference type="OrthoDB" id="6290388at2"/>
<dbReference type="AlphaFoldDB" id="A0A1Q4P3Q0"/>
<evidence type="ECO:0000313" key="2">
    <source>
        <dbReference type="Proteomes" id="UP000185770"/>
    </source>
</evidence>
<comment type="caution">
    <text evidence="1">The sequence shown here is derived from an EMBL/GenBank/DDBJ whole genome shotgun (WGS) entry which is preliminary data.</text>
</comment>
<accession>A0A1Q4P3Q0</accession>